<dbReference type="Proteomes" id="UP000658127">
    <property type="component" value="Unassembled WGS sequence"/>
</dbReference>
<feature type="domain" description="N-acetyltransferase" evidence="2">
    <location>
        <begin position="11"/>
        <end position="164"/>
    </location>
</feature>
<dbReference type="InterPro" id="IPR016181">
    <property type="entry name" value="Acyl_CoA_acyltransferase"/>
</dbReference>
<evidence type="ECO:0000256" key="1">
    <source>
        <dbReference type="SAM" id="MobiDB-lite"/>
    </source>
</evidence>
<dbReference type="InterPro" id="IPR000182">
    <property type="entry name" value="GNAT_dom"/>
</dbReference>
<accession>A0ABQ2K652</accession>
<feature type="region of interest" description="Disordered" evidence="1">
    <location>
        <begin position="165"/>
        <end position="199"/>
    </location>
</feature>
<evidence type="ECO:0000313" key="4">
    <source>
        <dbReference type="Proteomes" id="UP000658127"/>
    </source>
</evidence>
<feature type="compositionally biased region" description="Basic and acidic residues" evidence="1">
    <location>
        <begin position="187"/>
        <end position="199"/>
    </location>
</feature>
<protein>
    <recommendedName>
        <fullName evidence="2">N-acetyltransferase domain-containing protein</fullName>
    </recommendedName>
</protein>
<keyword evidence="4" id="KW-1185">Reference proteome</keyword>
<organism evidence="3 4">
    <name type="scientific">Nocardia rhizosphaerihabitans</name>
    <dbReference type="NCBI Taxonomy" id="1691570"/>
    <lineage>
        <taxon>Bacteria</taxon>
        <taxon>Bacillati</taxon>
        <taxon>Actinomycetota</taxon>
        <taxon>Actinomycetes</taxon>
        <taxon>Mycobacteriales</taxon>
        <taxon>Nocardiaceae</taxon>
        <taxon>Nocardia</taxon>
    </lineage>
</organism>
<dbReference type="PROSITE" id="PS51186">
    <property type="entry name" value="GNAT"/>
    <property type="match status" value="1"/>
</dbReference>
<dbReference type="Pfam" id="PF00583">
    <property type="entry name" value="Acetyltransf_1"/>
    <property type="match status" value="1"/>
</dbReference>
<evidence type="ECO:0000313" key="3">
    <source>
        <dbReference type="EMBL" id="GGN71936.1"/>
    </source>
</evidence>
<name>A0ABQ2K652_9NOCA</name>
<dbReference type="RefSeq" id="WP_189024647.1">
    <property type="nucleotide sequence ID" value="NZ_BMNE01000001.1"/>
</dbReference>
<proteinExistence type="predicted"/>
<reference evidence="4" key="1">
    <citation type="journal article" date="2019" name="Int. J. Syst. Evol. Microbiol.">
        <title>The Global Catalogue of Microorganisms (GCM) 10K type strain sequencing project: providing services to taxonomists for standard genome sequencing and annotation.</title>
        <authorList>
            <consortium name="The Broad Institute Genomics Platform"/>
            <consortium name="The Broad Institute Genome Sequencing Center for Infectious Disease"/>
            <person name="Wu L."/>
            <person name="Ma J."/>
        </authorList>
    </citation>
    <scope>NUCLEOTIDE SEQUENCE [LARGE SCALE GENOMIC DNA]</scope>
    <source>
        <strain evidence="4">CGMCC 4.7329</strain>
    </source>
</reference>
<evidence type="ECO:0000259" key="2">
    <source>
        <dbReference type="PROSITE" id="PS51186"/>
    </source>
</evidence>
<sequence>MTAHGHSPTGMAVRALTSDDRDAVASLHKQMSAHDAYLRFFSARPKHIDEFAEQLCRHDSTHLALGAFDGNDLVGVANYVVTDTTPGHITAEIALAVNEHDQRHGIGTLLVQRLGTAAYLYRVAHLTAEILAENALMLAIIIEQGWRDALRYEGATVHFDLALDGHEHQHPDTPAPPQEGNAGRAIRKSERRIDGPGLP</sequence>
<dbReference type="CDD" id="cd04301">
    <property type="entry name" value="NAT_SF"/>
    <property type="match status" value="1"/>
</dbReference>
<dbReference type="Gene3D" id="3.40.630.30">
    <property type="match status" value="1"/>
</dbReference>
<comment type="caution">
    <text evidence="3">The sequence shown here is derived from an EMBL/GenBank/DDBJ whole genome shotgun (WGS) entry which is preliminary data.</text>
</comment>
<dbReference type="EMBL" id="BMNE01000001">
    <property type="protein sequence ID" value="GGN71936.1"/>
    <property type="molecule type" value="Genomic_DNA"/>
</dbReference>
<dbReference type="SUPFAM" id="SSF55729">
    <property type="entry name" value="Acyl-CoA N-acyltransferases (Nat)"/>
    <property type="match status" value="1"/>
</dbReference>
<gene>
    <name evidence="3" type="ORF">GCM10011610_12730</name>
</gene>